<keyword evidence="2" id="KW-1185">Reference proteome</keyword>
<protein>
    <submittedName>
        <fullName evidence="1">Ligand-binding sensor domain-containing protein</fullName>
    </submittedName>
</protein>
<dbReference type="EMBL" id="JACIJO010000002">
    <property type="protein sequence ID" value="MBB6326670.1"/>
    <property type="molecule type" value="Genomic_DNA"/>
</dbReference>
<dbReference type="RefSeq" id="WP_184495256.1">
    <property type="nucleotide sequence ID" value="NZ_JACIJO010000002.1"/>
</dbReference>
<name>A0A841MH27_9BACT</name>
<sequence length="278" mass="30137">MKSSIFGLLSNFNTMKVSIFSISLFLLFVFACSENKDKPIANTNFSRASPLITKINELADSVKPYQITLSDQLPPQTIQIPKQAGDFSSYLNDGERVILEPPKVMPLLVLKDENGTEIKNDKGESYILGEGGMAQFTTYTSDDGLALDAVNSSLMDSRGHLWFGTSGGGVSHYDGTGFTNYSTVQGLAANNLRSIIEDQHGNLWFGTVGGGASKFDGRSFTNFITSKGLASDVVYSIHENKDCEIWIGGGGGISLYDGKSFTNYIDEQGLRANDVLAF</sequence>
<dbReference type="PROSITE" id="PS51257">
    <property type="entry name" value="PROKAR_LIPOPROTEIN"/>
    <property type="match status" value="1"/>
</dbReference>
<comment type="caution">
    <text evidence="1">The sequence shown here is derived from an EMBL/GenBank/DDBJ whole genome shotgun (WGS) entry which is preliminary data.</text>
</comment>
<dbReference type="AlphaFoldDB" id="A0A841MH27"/>
<organism evidence="1 2">
    <name type="scientific">Algoriphagus iocasae</name>
    <dbReference type="NCBI Taxonomy" id="1836499"/>
    <lineage>
        <taxon>Bacteria</taxon>
        <taxon>Pseudomonadati</taxon>
        <taxon>Bacteroidota</taxon>
        <taxon>Cytophagia</taxon>
        <taxon>Cytophagales</taxon>
        <taxon>Cyclobacteriaceae</taxon>
        <taxon>Algoriphagus</taxon>
    </lineage>
</organism>
<dbReference type="InterPro" id="IPR015943">
    <property type="entry name" value="WD40/YVTN_repeat-like_dom_sf"/>
</dbReference>
<gene>
    <name evidence="1" type="ORF">FHS59_002298</name>
</gene>
<evidence type="ECO:0000313" key="2">
    <source>
        <dbReference type="Proteomes" id="UP000588604"/>
    </source>
</evidence>
<accession>A0A841MH27</accession>
<dbReference type="InterPro" id="IPR011110">
    <property type="entry name" value="Reg_prop"/>
</dbReference>
<dbReference type="SUPFAM" id="SSF63829">
    <property type="entry name" value="Calcium-dependent phosphotriesterase"/>
    <property type="match status" value="1"/>
</dbReference>
<dbReference type="Proteomes" id="UP000588604">
    <property type="component" value="Unassembled WGS sequence"/>
</dbReference>
<dbReference type="Pfam" id="PF07494">
    <property type="entry name" value="Reg_prop"/>
    <property type="match status" value="2"/>
</dbReference>
<evidence type="ECO:0000313" key="1">
    <source>
        <dbReference type="EMBL" id="MBB6326670.1"/>
    </source>
</evidence>
<proteinExistence type="predicted"/>
<dbReference type="Gene3D" id="2.130.10.10">
    <property type="entry name" value="YVTN repeat-like/Quinoprotein amine dehydrogenase"/>
    <property type="match status" value="2"/>
</dbReference>
<reference evidence="1 2" key="1">
    <citation type="submission" date="2020-08" db="EMBL/GenBank/DDBJ databases">
        <title>Genomic Encyclopedia of Type Strains, Phase IV (KMG-IV): sequencing the most valuable type-strain genomes for metagenomic binning, comparative biology and taxonomic classification.</title>
        <authorList>
            <person name="Goeker M."/>
        </authorList>
    </citation>
    <scope>NUCLEOTIDE SEQUENCE [LARGE SCALE GENOMIC DNA]</scope>
    <source>
        <strain evidence="1 2">DSM 102044</strain>
    </source>
</reference>